<evidence type="ECO:0000313" key="2">
    <source>
        <dbReference type="Proteomes" id="UP000824238"/>
    </source>
</evidence>
<name>A0A9D1DJI3_9FIRM</name>
<gene>
    <name evidence="1" type="ORF">IAD36_00500</name>
</gene>
<comment type="caution">
    <text evidence="1">The sequence shown here is derived from an EMBL/GenBank/DDBJ whole genome shotgun (WGS) entry which is preliminary data.</text>
</comment>
<feature type="non-terminal residue" evidence="1">
    <location>
        <position position="1"/>
    </location>
</feature>
<dbReference type="Proteomes" id="UP000824238">
    <property type="component" value="Unassembled WGS sequence"/>
</dbReference>
<reference evidence="1" key="2">
    <citation type="journal article" date="2021" name="PeerJ">
        <title>Extensive microbial diversity within the chicken gut microbiome revealed by metagenomics and culture.</title>
        <authorList>
            <person name="Gilroy R."/>
            <person name="Ravi A."/>
            <person name="Getino M."/>
            <person name="Pursley I."/>
            <person name="Horton D.L."/>
            <person name="Alikhan N.F."/>
            <person name="Baker D."/>
            <person name="Gharbi K."/>
            <person name="Hall N."/>
            <person name="Watson M."/>
            <person name="Adriaenssens E.M."/>
            <person name="Foster-Nyarko E."/>
            <person name="Jarju S."/>
            <person name="Secka A."/>
            <person name="Antonio M."/>
            <person name="Oren A."/>
            <person name="Chaudhuri R.R."/>
            <person name="La Ragione R."/>
            <person name="Hildebrand F."/>
            <person name="Pallen M.J."/>
        </authorList>
    </citation>
    <scope>NUCLEOTIDE SEQUENCE</scope>
    <source>
        <strain evidence="1">ChiGjej3B3-7149</strain>
    </source>
</reference>
<organism evidence="1 2">
    <name type="scientific">Candidatus Scatomorpha intestinigallinarum</name>
    <dbReference type="NCBI Taxonomy" id="2840923"/>
    <lineage>
        <taxon>Bacteria</taxon>
        <taxon>Bacillati</taxon>
        <taxon>Bacillota</taxon>
        <taxon>Clostridia</taxon>
        <taxon>Eubacteriales</taxon>
        <taxon>Candidatus Scatomorpha</taxon>
    </lineage>
</organism>
<dbReference type="AlphaFoldDB" id="A0A9D1DJI3"/>
<reference evidence="1" key="1">
    <citation type="submission" date="2020-10" db="EMBL/GenBank/DDBJ databases">
        <authorList>
            <person name="Gilroy R."/>
        </authorList>
    </citation>
    <scope>NUCLEOTIDE SEQUENCE</scope>
    <source>
        <strain evidence="1">ChiGjej3B3-7149</strain>
    </source>
</reference>
<dbReference type="EMBL" id="DVHH01000013">
    <property type="protein sequence ID" value="HIR54074.1"/>
    <property type="molecule type" value="Genomic_DNA"/>
</dbReference>
<evidence type="ECO:0000313" key="1">
    <source>
        <dbReference type="EMBL" id="HIR54074.1"/>
    </source>
</evidence>
<sequence length="44" mass="5086">FYKNNSGFEIILITDDQRIVVSEGVRDSFTLSNNDYSVESLSRR</sequence>
<protein>
    <submittedName>
        <fullName evidence="1">Uncharacterized protein</fullName>
    </submittedName>
</protein>
<accession>A0A9D1DJI3</accession>
<proteinExistence type="predicted"/>